<feature type="transmembrane region" description="Helical" evidence="7">
    <location>
        <begin position="1168"/>
        <end position="1191"/>
    </location>
</feature>
<evidence type="ECO:0000256" key="2">
    <source>
        <dbReference type="ARBA" id="ARBA00022692"/>
    </source>
</evidence>
<name>A0ABN9WIT1_9DINO</name>
<dbReference type="PANTHER" id="PTHR46022:SF1">
    <property type="entry name" value="PROTEIN PATCHED"/>
    <property type="match status" value="1"/>
</dbReference>
<keyword evidence="10" id="KW-1185">Reference proteome</keyword>
<comment type="subcellular location">
    <subcellularLocation>
        <location evidence="1">Membrane</location>
        <topology evidence="1">Multi-pass membrane protein</topology>
    </subcellularLocation>
</comment>
<evidence type="ECO:0000256" key="5">
    <source>
        <dbReference type="ARBA" id="ARBA00023180"/>
    </source>
</evidence>
<feature type="transmembrane region" description="Helical" evidence="7">
    <location>
        <begin position="676"/>
        <end position="698"/>
    </location>
</feature>
<evidence type="ECO:0000313" key="9">
    <source>
        <dbReference type="EMBL" id="CAK0886402.1"/>
    </source>
</evidence>
<feature type="transmembrane region" description="Helical" evidence="7">
    <location>
        <begin position="339"/>
        <end position="360"/>
    </location>
</feature>
<dbReference type="InterPro" id="IPR053958">
    <property type="entry name" value="HMGCR/SNAP/NPC1-like_SSD"/>
</dbReference>
<feature type="domain" description="SSD" evidence="8">
    <location>
        <begin position="542"/>
        <end position="698"/>
    </location>
</feature>
<feature type="transmembrane region" description="Helical" evidence="7">
    <location>
        <begin position="1090"/>
        <end position="1111"/>
    </location>
</feature>
<feature type="transmembrane region" description="Helical" evidence="7">
    <location>
        <begin position="600"/>
        <end position="623"/>
    </location>
</feature>
<keyword evidence="3 7" id="KW-1133">Transmembrane helix</keyword>
<dbReference type="InterPro" id="IPR000731">
    <property type="entry name" value="SSD"/>
</dbReference>
<dbReference type="SUPFAM" id="SSF82866">
    <property type="entry name" value="Multidrug efflux transporter AcrB transmembrane domain"/>
    <property type="match status" value="2"/>
</dbReference>
<keyword evidence="5" id="KW-0325">Glycoprotein</keyword>
<feature type="transmembrane region" description="Helical" evidence="7">
    <location>
        <begin position="547"/>
        <end position="565"/>
    </location>
</feature>
<dbReference type="Gene3D" id="1.20.1640.10">
    <property type="entry name" value="Multidrug efflux transporter AcrB transmembrane domain"/>
    <property type="match status" value="2"/>
</dbReference>
<dbReference type="Proteomes" id="UP001189429">
    <property type="component" value="Unassembled WGS sequence"/>
</dbReference>
<evidence type="ECO:0000256" key="7">
    <source>
        <dbReference type="SAM" id="Phobius"/>
    </source>
</evidence>
<feature type="compositionally biased region" description="Low complexity" evidence="6">
    <location>
        <begin position="1209"/>
        <end position="1226"/>
    </location>
</feature>
<dbReference type="Pfam" id="PF12349">
    <property type="entry name" value="Sterol-sensing"/>
    <property type="match status" value="1"/>
</dbReference>
<feature type="transmembrane region" description="Helical" evidence="7">
    <location>
        <begin position="1021"/>
        <end position="1044"/>
    </location>
</feature>
<evidence type="ECO:0000256" key="1">
    <source>
        <dbReference type="ARBA" id="ARBA00004141"/>
    </source>
</evidence>
<feature type="transmembrane region" description="Helical" evidence="7">
    <location>
        <begin position="20"/>
        <end position="43"/>
    </location>
</feature>
<feature type="transmembrane region" description="Helical" evidence="7">
    <location>
        <begin position="1056"/>
        <end position="1084"/>
    </location>
</feature>
<evidence type="ECO:0000313" key="10">
    <source>
        <dbReference type="Proteomes" id="UP001189429"/>
    </source>
</evidence>
<proteinExistence type="predicted"/>
<keyword evidence="2 7" id="KW-0812">Transmembrane</keyword>
<keyword evidence="4 7" id="KW-0472">Membrane</keyword>
<evidence type="ECO:0000256" key="4">
    <source>
        <dbReference type="ARBA" id="ARBA00023136"/>
    </source>
</evidence>
<protein>
    <recommendedName>
        <fullName evidence="8">SSD domain-containing protein</fullName>
    </recommendedName>
</protein>
<evidence type="ECO:0000256" key="3">
    <source>
        <dbReference type="ARBA" id="ARBA00022989"/>
    </source>
</evidence>
<dbReference type="PROSITE" id="PS50156">
    <property type="entry name" value="SSD"/>
    <property type="match status" value="1"/>
</dbReference>
<evidence type="ECO:0000259" key="8">
    <source>
        <dbReference type="PROSITE" id="PS50156"/>
    </source>
</evidence>
<comment type="caution">
    <text evidence="9">The sequence shown here is derived from an EMBL/GenBank/DDBJ whole genome shotgun (WGS) entry which is preliminary data.</text>
</comment>
<evidence type="ECO:0000256" key="6">
    <source>
        <dbReference type="SAM" id="MobiDB-lite"/>
    </source>
</evidence>
<organism evidence="9 10">
    <name type="scientific">Prorocentrum cordatum</name>
    <dbReference type="NCBI Taxonomy" id="2364126"/>
    <lineage>
        <taxon>Eukaryota</taxon>
        <taxon>Sar</taxon>
        <taxon>Alveolata</taxon>
        <taxon>Dinophyceae</taxon>
        <taxon>Prorocentrales</taxon>
        <taxon>Prorocentraceae</taxon>
        <taxon>Prorocentrum</taxon>
    </lineage>
</organism>
<accession>A0ABN9WIT1</accession>
<feature type="transmembrane region" description="Helical" evidence="7">
    <location>
        <begin position="572"/>
        <end position="594"/>
    </location>
</feature>
<reference evidence="9" key="1">
    <citation type="submission" date="2023-10" db="EMBL/GenBank/DDBJ databases">
        <authorList>
            <person name="Chen Y."/>
            <person name="Shah S."/>
            <person name="Dougan E. K."/>
            <person name="Thang M."/>
            <person name="Chan C."/>
        </authorList>
    </citation>
    <scope>NUCLEOTIDE SEQUENCE [LARGE SCALE GENOMIC DNA]</scope>
</reference>
<dbReference type="EMBL" id="CAUYUJ010018799">
    <property type="protein sequence ID" value="CAK0886402.1"/>
    <property type="molecule type" value="Genomic_DNA"/>
</dbReference>
<feature type="transmembrane region" description="Helical" evidence="7">
    <location>
        <begin position="1132"/>
        <end position="1156"/>
    </location>
</feature>
<dbReference type="PANTHER" id="PTHR46022">
    <property type="entry name" value="PROTEIN PATCHED"/>
    <property type="match status" value="1"/>
</dbReference>
<feature type="transmembrane region" description="Helical" evidence="7">
    <location>
        <begin position="738"/>
        <end position="760"/>
    </location>
</feature>
<gene>
    <name evidence="9" type="ORF">PCOR1329_LOCUS67758</name>
</gene>
<feature type="transmembrane region" description="Helical" evidence="7">
    <location>
        <begin position="644"/>
        <end position="670"/>
    </location>
</feature>
<sequence length="1226" mass="132712">MLNSPDEDAKGTELAKTPCITMLACCFAALIMPTACIGLALGLMRAEPELDVWNIWAPDSGDYATDKKYLQNLVDTTDMAQSGRTSCAFLSHARDGESHLRKAPLSELIERMKAIEAVEVEYNGNTFSYYDACTGGQANKDMHLGYTLPCPVVSAVHSYREGGWEMDIIPQASTLWYQELVPLVARPIVASLLLATDFPPIPDFGTLYAPALGLPSTAVCIPVAYCDLAVAANPAAQAACCVYECAATCATAFAQAMNPQALDPTRLTADPDCNACMIQAERALFTALEDPVLAAGFGMGTYVYNSPELNYGDWTFSNIHNEFVDADNLHYKDVWIYNLALYGAFVTLGPSLGIPAGYVMTMPQFETNVLNLLYGVVPYVTNTFTAEATSLGLDKGLRSIEANGTTERELHQWASGDISGWNPLQNYPSELMFGRTVSDDSDVLTKVEGLQAVYFLNQPKYFAEKVASSMRAQGPGLRDPVTISEDDAKKILEQMKEKMEEVWTNNWDKSDSATTDVNKYSAFTGGYGGTFYRALKKMTEDSVTPSIVSYLAIIVVSVLLMFSPSLTESKMLVSLCGALFSVVAFCGALGVVVLTGSKLMFTSVWTLPFLLVGLGVDDMYVILTTLVQEGGNTPSGFFKAMRGCLVPVTMTSFTNAGMFGMLMFVSVPAVREMGKIAMISIGLQYITMVTAFPCICYLDMVRSSSRRLDCLCCVKGTRSEPVKHLAYSCIYRPILGSVLARIVIAIVSLGLVGVGVYGAMDAEVGGGLKEFFQPGTVEHEFMEMQEEYFDVSWPLAVNFGELEYTNPEVQMHMIDIYEKVIATPYASKVETDSLWTASLALWGTVDCMDVGLGMKCGMDYGCNSEWVVNTRGLKLNTAENPGVCKLGADIAILPGETSPYDPTVEYCPVFSGWSEEKMAQCIGIWSTRGLSGKGSVTLGAPLNLSAEYENTPEVPIKRTVADGNGLLFNVGIVGNQGYVDAIEATRKFCDEDDSDGMRCWLQGVAYDFWEQYIDLFETACFVSACAGAAGFVISFIFLVVSFCADSTLKAGIVGKILAALFGSIIIVVLCAMSIVTVFGITTLAGSSFTVLLLTSVLTAIGFSVEFAVHIVHRFLTAPQNKESAIDRVNHAMELLSLPMGCGFLASVVGLLCMLATDSNLVRQVFFLPLILVQGVTFLFGTFFLPAVLACIPCSCLKIGPDAEEDQSTRQDPSTRPPSTSSESISI</sequence>
<feature type="region of interest" description="Disordered" evidence="6">
    <location>
        <begin position="1202"/>
        <end position="1226"/>
    </location>
</feature>